<evidence type="ECO:0000313" key="2">
    <source>
        <dbReference type="EMBL" id="KAL0949088.1"/>
    </source>
</evidence>
<protein>
    <submittedName>
        <fullName evidence="2">Uncharacterized protein</fullName>
    </submittedName>
</protein>
<dbReference type="PANTHER" id="PTHR34213">
    <property type="entry name" value="NUCLEAR TRANSPORT FACTOR 2 (NTF2) FAMILY PROTEIN"/>
    <property type="match status" value="1"/>
</dbReference>
<sequence length="237" mass="26910">MSSSPPSSPSRHHRSSSHASASSPRPSSPPTQTFHPNILPIPTPALVDSVAGAAHYSGIRVDSPDTVLKHRHSSHDRRGSQVVDLKADHHRILADLKELYCCKPTVELLERSWHKDAIFEDPWAKCKGYSEYAAMWFALPKLFSKSETLSTRVMTSTVNPNQIMYFQKQEYTYRLFGRKKVVESIIVVELDENDKITRLVDQREGKLPSWFGSHFLRRLNAKVAPWLISVPKKSNTH</sequence>
<reference evidence="3" key="1">
    <citation type="submission" date="2024-06" db="EMBL/GenBank/DDBJ databases">
        <title>Multi-omics analyses provide insights into the biosynthesis of the anticancer antibiotic pleurotin in Hohenbuehelia grisea.</title>
        <authorList>
            <person name="Weaver J.A."/>
            <person name="Alberti F."/>
        </authorList>
    </citation>
    <scope>NUCLEOTIDE SEQUENCE [LARGE SCALE GENOMIC DNA]</scope>
    <source>
        <strain evidence="3">T-177</strain>
    </source>
</reference>
<organism evidence="2 3">
    <name type="scientific">Hohenbuehelia grisea</name>
    <dbReference type="NCBI Taxonomy" id="104357"/>
    <lineage>
        <taxon>Eukaryota</taxon>
        <taxon>Fungi</taxon>
        <taxon>Dikarya</taxon>
        <taxon>Basidiomycota</taxon>
        <taxon>Agaricomycotina</taxon>
        <taxon>Agaricomycetes</taxon>
        <taxon>Agaricomycetidae</taxon>
        <taxon>Agaricales</taxon>
        <taxon>Pleurotineae</taxon>
        <taxon>Pleurotaceae</taxon>
        <taxon>Hohenbuehelia</taxon>
    </lineage>
</organism>
<dbReference type="Proteomes" id="UP001556367">
    <property type="component" value="Unassembled WGS sequence"/>
</dbReference>
<evidence type="ECO:0000256" key="1">
    <source>
        <dbReference type="SAM" id="MobiDB-lite"/>
    </source>
</evidence>
<dbReference type="EMBL" id="JASNQZ010000012">
    <property type="protein sequence ID" value="KAL0949088.1"/>
    <property type="molecule type" value="Genomic_DNA"/>
</dbReference>
<dbReference type="PANTHER" id="PTHR34213:SF2">
    <property type="entry name" value="NUCLEAR TRANSPORT FACTOR 2 (NTF2) FAMILY PROTEIN"/>
    <property type="match status" value="1"/>
</dbReference>
<evidence type="ECO:0000313" key="3">
    <source>
        <dbReference type="Proteomes" id="UP001556367"/>
    </source>
</evidence>
<feature type="region of interest" description="Disordered" evidence="1">
    <location>
        <begin position="1"/>
        <end position="39"/>
    </location>
</feature>
<comment type="caution">
    <text evidence="2">The sequence shown here is derived from an EMBL/GenBank/DDBJ whole genome shotgun (WGS) entry which is preliminary data.</text>
</comment>
<proteinExistence type="predicted"/>
<dbReference type="SUPFAM" id="SSF54427">
    <property type="entry name" value="NTF2-like"/>
    <property type="match status" value="1"/>
</dbReference>
<gene>
    <name evidence="2" type="ORF">HGRIS_009179</name>
</gene>
<dbReference type="InterPro" id="IPR032710">
    <property type="entry name" value="NTF2-like_dom_sf"/>
</dbReference>
<name>A0ABR3J0P0_9AGAR</name>
<keyword evidence="3" id="KW-1185">Reference proteome</keyword>
<accession>A0ABR3J0P0</accession>